<evidence type="ECO:0000313" key="2">
    <source>
        <dbReference type="EMBL" id="AMQ18921.1"/>
    </source>
</evidence>
<keyword evidence="3" id="KW-1185">Reference proteome</keyword>
<reference evidence="3" key="1">
    <citation type="submission" date="2016-03" db="EMBL/GenBank/DDBJ databases">
        <authorList>
            <person name="Oger P.M."/>
        </authorList>
    </citation>
    <scope>NUCLEOTIDE SEQUENCE [LARGE SCALE GENOMIC DNA]</scope>
    <source>
        <strain evidence="3">OG-1</strain>
    </source>
</reference>
<dbReference type="KEGG" id="tpep:A0127_06925"/>
<name>A0A142CVW9_9EURY</name>
<sequence>MDFAEFLYSLGEFVESLFSRIKNAVKSFVFPERSQEPPQFRFLSRIVRQDFSVHESLSMLLQLVFLGYLIAGVVVVYLGKFLTLIILSVFYFLVLRFILIRYSDYVLDFEAYRVFYLVVSAIAFVSYTGYVFLRRLSLKPYWYYAYLGVIGFGVILFRYYFKSRYGRDYTYGIVEEVKNDLVRVFVHDDIAANVKPGYYWVPAVPDAELGVVVKLLVEERVFRSARPVRILEVYMDDQSSQTETEPKDETE</sequence>
<dbReference type="OrthoDB" id="86267at2157"/>
<accession>A0A142CVW9</accession>
<feature type="transmembrane region" description="Helical" evidence="1">
    <location>
        <begin position="57"/>
        <end position="78"/>
    </location>
</feature>
<feature type="transmembrane region" description="Helical" evidence="1">
    <location>
        <begin position="141"/>
        <end position="161"/>
    </location>
</feature>
<proteinExistence type="predicted"/>
<dbReference type="AlphaFoldDB" id="A0A142CVW9"/>
<keyword evidence="1" id="KW-0812">Transmembrane</keyword>
<evidence type="ECO:0000313" key="3">
    <source>
        <dbReference type="Proteomes" id="UP000073604"/>
    </source>
</evidence>
<feature type="transmembrane region" description="Helical" evidence="1">
    <location>
        <begin position="114"/>
        <end position="135"/>
    </location>
</feature>
<organism evidence="2 3">
    <name type="scientific">Thermococcus peptonophilus</name>
    <dbReference type="NCBI Taxonomy" id="53952"/>
    <lineage>
        <taxon>Archaea</taxon>
        <taxon>Methanobacteriati</taxon>
        <taxon>Methanobacteriota</taxon>
        <taxon>Thermococci</taxon>
        <taxon>Thermococcales</taxon>
        <taxon>Thermococcaceae</taxon>
        <taxon>Thermococcus</taxon>
    </lineage>
</organism>
<dbReference type="Proteomes" id="UP000073604">
    <property type="component" value="Chromosome"/>
</dbReference>
<dbReference type="Pfam" id="PF09874">
    <property type="entry name" value="DUF2101"/>
    <property type="match status" value="1"/>
</dbReference>
<keyword evidence="1" id="KW-1133">Transmembrane helix</keyword>
<dbReference type="InterPro" id="IPR018663">
    <property type="entry name" value="DUF2101_membrane"/>
</dbReference>
<evidence type="ECO:0008006" key="4">
    <source>
        <dbReference type="Google" id="ProtNLM"/>
    </source>
</evidence>
<dbReference type="EMBL" id="CP014750">
    <property type="protein sequence ID" value="AMQ18921.1"/>
    <property type="molecule type" value="Genomic_DNA"/>
</dbReference>
<dbReference type="RefSeq" id="WP_062389714.1">
    <property type="nucleotide sequence ID" value="NZ_CP014750.1"/>
</dbReference>
<dbReference type="GeneID" id="27140267"/>
<gene>
    <name evidence="2" type="ORF">A0127_06925</name>
</gene>
<feature type="transmembrane region" description="Helical" evidence="1">
    <location>
        <begin position="84"/>
        <end position="102"/>
    </location>
</feature>
<keyword evidence="1" id="KW-0472">Membrane</keyword>
<dbReference type="STRING" id="53952.A0127_06925"/>
<protein>
    <recommendedName>
        <fullName evidence="4">DUF2101 domain-containing protein</fullName>
    </recommendedName>
</protein>
<evidence type="ECO:0000256" key="1">
    <source>
        <dbReference type="SAM" id="Phobius"/>
    </source>
</evidence>